<dbReference type="Proteomes" id="UP001642483">
    <property type="component" value="Unassembled WGS sequence"/>
</dbReference>
<dbReference type="EMBL" id="CAWYQH010000119">
    <property type="protein sequence ID" value="CAK8691218.1"/>
    <property type="molecule type" value="Genomic_DNA"/>
</dbReference>
<sequence length="521" mass="58839">MITERQPLGALDTNSKRVQPSRAAKTGHKWLSQRHLSQNKENCMAFCNGRCNSFPQFPSSGKSSMDVADYNENNDSCYYSQTSVTSDISCKSFIQASAKDKCDNYIKQTICPSNQQERVPLKTLSLNVAPSISTTPPDKPKFFLPITHSDDITIASSMDTESDSSFRSATEDDFPDSFLMRSRSSKKSEKRRQSDDNYLRTVKRSDPDLIVLEEYLADILQHMTVNELRFKPNAHYLCKQPEITSSMRVKLVDWLVEVQDEYKLQNETLHLAVAYVDRFLSEMSVSRAKLQLLGTTCMFLAAKYEEIYPPDADEFAYVTADTYTRAEVLMMERLILNVFECALSVPTIHQYLTLFHEKSNVTEKCRQLSFYLADLMLLDEKYLSYTASVKAAASLSLAVTTLRHAHLYDVANGNLSVSSGKSTKSSQQNNDERKINANPPRVAIFSEISSFMSAHFDKVFQCAVDLAQSHVDESQATHFVSEKYSSEIHGDAAKVVPVLATLSVTQQSPMAWNNVMRLWVT</sequence>
<dbReference type="SMART" id="SM00385">
    <property type="entry name" value="CYCLIN"/>
    <property type="match status" value="2"/>
</dbReference>
<keyword evidence="3" id="KW-0131">Cell cycle</keyword>
<dbReference type="PANTHER" id="PTHR10177">
    <property type="entry name" value="CYCLINS"/>
    <property type="match status" value="1"/>
</dbReference>
<evidence type="ECO:0000256" key="3">
    <source>
        <dbReference type="ARBA" id="ARBA00023306"/>
    </source>
</evidence>
<comment type="caution">
    <text evidence="8">The sequence shown here is derived from an EMBL/GenBank/DDBJ whole genome shotgun (WGS) entry which is preliminary data.</text>
</comment>
<dbReference type="CDD" id="cd20537">
    <property type="entry name" value="CYCLIN_CCNO-like_rpt2"/>
    <property type="match status" value="1"/>
</dbReference>
<keyword evidence="9" id="KW-1185">Reference proteome</keyword>
<evidence type="ECO:0008006" key="10">
    <source>
        <dbReference type="Google" id="ProtNLM"/>
    </source>
</evidence>
<feature type="region of interest" description="Disordered" evidence="5">
    <location>
        <begin position="1"/>
        <end position="27"/>
    </location>
</feature>
<evidence type="ECO:0000256" key="1">
    <source>
        <dbReference type="ARBA" id="ARBA00022618"/>
    </source>
</evidence>
<evidence type="ECO:0000259" key="6">
    <source>
        <dbReference type="SMART" id="SM00385"/>
    </source>
</evidence>
<organism evidence="8 9">
    <name type="scientific">Clavelina lepadiformis</name>
    <name type="common">Light-bulb sea squirt</name>
    <name type="synonym">Ascidia lepadiformis</name>
    <dbReference type="NCBI Taxonomy" id="159417"/>
    <lineage>
        <taxon>Eukaryota</taxon>
        <taxon>Metazoa</taxon>
        <taxon>Chordata</taxon>
        <taxon>Tunicata</taxon>
        <taxon>Ascidiacea</taxon>
        <taxon>Aplousobranchia</taxon>
        <taxon>Clavelinidae</taxon>
        <taxon>Clavelina</taxon>
    </lineage>
</organism>
<keyword evidence="1" id="KW-0132">Cell division</keyword>
<protein>
    <recommendedName>
        <fullName evidence="10">Cyclin A</fullName>
    </recommendedName>
</protein>
<feature type="domain" description="Cyclin-like" evidence="6">
    <location>
        <begin position="350"/>
        <end position="468"/>
    </location>
</feature>
<dbReference type="InterPro" id="IPR004367">
    <property type="entry name" value="Cyclin_C-dom"/>
</dbReference>
<gene>
    <name evidence="8" type="ORF">CVLEPA_LOCUS23801</name>
</gene>
<evidence type="ECO:0000256" key="4">
    <source>
        <dbReference type="RuleBase" id="RU000383"/>
    </source>
</evidence>
<dbReference type="InterPro" id="IPR013763">
    <property type="entry name" value="Cyclin-like_dom"/>
</dbReference>
<evidence type="ECO:0000313" key="9">
    <source>
        <dbReference type="Proteomes" id="UP001642483"/>
    </source>
</evidence>
<accession>A0ABP0GJP1</accession>
<dbReference type="InterPro" id="IPR039361">
    <property type="entry name" value="Cyclin"/>
</dbReference>
<name>A0ABP0GJP1_CLALP</name>
<dbReference type="InterPro" id="IPR006671">
    <property type="entry name" value="Cyclin_N"/>
</dbReference>
<proteinExistence type="inferred from homology"/>
<evidence type="ECO:0000259" key="7">
    <source>
        <dbReference type="SMART" id="SM01332"/>
    </source>
</evidence>
<evidence type="ECO:0000256" key="2">
    <source>
        <dbReference type="ARBA" id="ARBA00023127"/>
    </source>
</evidence>
<dbReference type="InterPro" id="IPR048258">
    <property type="entry name" value="Cyclins_cyclin-box"/>
</dbReference>
<dbReference type="Pfam" id="PF00134">
    <property type="entry name" value="Cyclin_N"/>
    <property type="match status" value="1"/>
</dbReference>
<dbReference type="Gene3D" id="1.10.472.10">
    <property type="entry name" value="Cyclin-like"/>
    <property type="match status" value="2"/>
</dbReference>
<dbReference type="PIRSF" id="PIRSF001771">
    <property type="entry name" value="Cyclin_A_B_D_E"/>
    <property type="match status" value="1"/>
</dbReference>
<dbReference type="InterPro" id="IPR046965">
    <property type="entry name" value="Cyclin_A/B-like"/>
</dbReference>
<feature type="domain" description="Cyclin C-terminal" evidence="7">
    <location>
        <begin position="346"/>
        <end position="498"/>
    </location>
</feature>
<feature type="compositionally biased region" description="Low complexity" evidence="5">
    <location>
        <begin position="417"/>
        <end position="426"/>
    </location>
</feature>
<evidence type="ECO:0000313" key="8">
    <source>
        <dbReference type="EMBL" id="CAK8691218.1"/>
    </source>
</evidence>
<feature type="region of interest" description="Disordered" evidence="5">
    <location>
        <begin position="177"/>
        <end position="199"/>
    </location>
</feature>
<feature type="region of interest" description="Disordered" evidence="5">
    <location>
        <begin position="417"/>
        <end position="436"/>
    </location>
</feature>
<evidence type="ECO:0000256" key="5">
    <source>
        <dbReference type="SAM" id="MobiDB-lite"/>
    </source>
</evidence>
<keyword evidence="2 4" id="KW-0195">Cyclin</keyword>
<reference evidence="8 9" key="1">
    <citation type="submission" date="2024-02" db="EMBL/GenBank/DDBJ databases">
        <authorList>
            <person name="Daric V."/>
            <person name="Darras S."/>
        </authorList>
    </citation>
    <scope>NUCLEOTIDE SEQUENCE [LARGE SCALE GENOMIC DNA]</scope>
</reference>
<dbReference type="PROSITE" id="PS00292">
    <property type="entry name" value="CYCLINS"/>
    <property type="match status" value="1"/>
</dbReference>
<dbReference type="Pfam" id="PF02984">
    <property type="entry name" value="Cyclin_C"/>
    <property type="match status" value="1"/>
</dbReference>
<comment type="similarity">
    <text evidence="4">Belongs to the cyclin family.</text>
</comment>
<dbReference type="SUPFAM" id="SSF47954">
    <property type="entry name" value="Cyclin-like"/>
    <property type="match status" value="2"/>
</dbReference>
<dbReference type="InterPro" id="IPR036915">
    <property type="entry name" value="Cyclin-like_sf"/>
</dbReference>
<feature type="domain" description="Cyclin-like" evidence="6">
    <location>
        <begin position="253"/>
        <end position="337"/>
    </location>
</feature>
<dbReference type="SMART" id="SM01332">
    <property type="entry name" value="Cyclin_C"/>
    <property type="match status" value="1"/>
</dbReference>
<dbReference type="CDD" id="cd20504">
    <property type="entry name" value="CYCLIN_CCNA_rpt1"/>
    <property type="match status" value="1"/>
</dbReference>